<keyword evidence="6" id="KW-0573">Peptidoglycan synthesis</keyword>
<organism evidence="18 19">
    <name type="scientific">Bacillus spongiae</name>
    <dbReference type="NCBI Taxonomy" id="2683610"/>
    <lineage>
        <taxon>Bacteria</taxon>
        <taxon>Bacillati</taxon>
        <taxon>Bacillota</taxon>
        <taxon>Bacilli</taxon>
        <taxon>Bacillales</taxon>
        <taxon>Bacillaceae</taxon>
        <taxon>Bacillus</taxon>
    </lineage>
</organism>
<evidence type="ECO:0000256" key="6">
    <source>
        <dbReference type="ARBA" id="ARBA00022984"/>
    </source>
</evidence>
<sequence>MFKKIMKSYDYSLIIVYALLCLFGVVMVYSASMVVSVTKYELPSDYFYQRQLLYVLVGFVAFCLAAVFPYKAFKFNKVLVPILILTVGSLFAVQLIGANASANNAQSWISLGGGFKIQPSEFAKLSIIIYLSVVYAKKQAYINDFNKGVAPPIAILIFICTLVIIQPDLGTATIIFAIGCSVILCSGVNIKTLFKLIGLAVVFAVLFSPMIWLKKDDILTEEKLGRIDAYFDPFLDPLDNGLQLINSYFAIGNGGIQGVGLGESIQKLGYLPEPHTDFIMAIISEELGLLGVSFVILGIGYIVLKGIYIGMKSKDPFATMLAVGISSMIGIQTFINLGGVSGLIPITGVPLPFISFGGSSLIVLSLSMGLLVNVSMFAKYEEKYKEDKSQKNSSSKIRQNGYSINA</sequence>
<evidence type="ECO:0000313" key="18">
    <source>
        <dbReference type="EMBL" id="MEI5906029.1"/>
    </source>
</evidence>
<dbReference type="EMBL" id="JBBAXC010000002">
    <property type="protein sequence ID" value="MEI5906029.1"/>
    <property type="molecule type" value="Genomic_DNA"/>
</dbReference>
<keyword evidence="19" id="KW-1185">Reference proteome</keyword>
<feature type="transmembrane region" description="Helical" evidence="17">
    <location>
        <begin position="196"/>
        <end position="213"/>
    </location>
</feature>
<comment type="catalytic activity">
    <reaction evidence="15">
        <text>[GlcNAc-(1-&gt;4)-Mur2Ac(oyl-L-Ala-gamma-D-Glu-L-Lys-D-Ala-D-Ala)](n)-di-trans,octa-cis-undecaprenyl diphosphate + beta-D-GlcNAc-(1-&gt;4)-Mur2Ac(oyl-L-Ala-gamma-D-Glu-L-Lys-D-Ala-D-Ala)-di-trans,octa-cis-undecaprenyl diphosphate = [GlcNAc-(1-&gt;4)-Mur2Ac(oyl-L-Ala-gamma-D-Glu-L-Lys-D-Ala-D-Ala)](n+1)-di-trans,octa-cis-undecaprenyl diphosphate + di-trans,octa-cis-undecaprenyl diphosphate + H(+)</text>
        <dbReference type="Rhea" id="RHEA:23708"/>
        <dbReference type="Rhea" id="RHEA-COMP:9602"/>
        <dbReference type="Rhea" id="RHEA-COMP:9603"/>
        <dbReference type="ChEBI" id="CHEBI:15378"/>
        <dbReference type="ChEBI" id="CHEBI:58405"/>
        <dbReference type="ChEBI" id="CHEBI:60033"/>
        <dbReference type="ChEBI" id="CHEBI:78435"/>
        <dbReference type="EC" id="2.4.99.28"/>
    </reaction>
</comment>
<evidence type="ECO:0000256" key="16">
    <source>
        <dbReference type="ARBA" id="ARBA00049966"/>
    </source>
</evidence>
<evidence type="ECO:0000256" key="3">
    <source>
        <dbReference type="ARBA" id="ARBA00022679"/>
    </source>
</evidence>
<feature type="transmembrane region" description="Helical" evidence="17">
    <location>
        <begin position="78"/>
        <end position="97"/>
    </location>
</feature>
<evidence type="ECO:0000256" key="9">
    <source>
        <dbReference type="ARBA" id="ARBA00032370"/>
    </source>
</evidence>
<dbReference type="Proteomes" id="UP001312865">
    <property type="component" value="Unassembled WGS sequence"/>
</dbReference>
<comment type="function">
    <text evidence="16">Peptidoglycan polymerase that is essential for cell division.</text>
</comment>
<reference evidence="18 19" key="1">
    <citation type="journal article" date="2018" name="J. Microbiol.">
        <title>Bacillus spongiae sp. nov., isolated from sponge of Jeju Island.</title>
        <authorList>
            <person name="Lee G.E."/>
            <person name="Im W.T."/>
            <person name="Park J.S."/>
        </authorList>
    </citation>
    <scope>NUCLEOTIDE SEQUENCE [LARGE SCALE GENOMIC DNA]</scope>
    <source>
        <strain evidence="18 19">135PIL107-10</strain>
    </source>
</reference>
<feature type="transmembrane region" description="Helical" evidence="17">
    <location>
        <begin position="52"/>
        <end position="71"/>
    </location>
</feature>
<evidence type="ECO:0000256" key="11">
    <source>
        <dbReference type="ARBA" id="ARBA00038053"/>
    </source>
</evidence>
<comment type="caution">
    <text evidence="18">The sequence shown here is derived from an EMBL/GenBank/DDBJ whole genome shotgun (WGS) entry which is preliminary data.</text>
</comment>
<evidence type="ECO:0000256" key="10">
    <source>
        <dbReference type="ARBA" id="ARBA00033270"/>
    </source>
</evidence>
<comment type="similarity">
    <text evidence="11">Belongs to the SEDS family. FtsW subfamily.</text>
</comment>
<feature type="transmembrane region" description="Helical" evidence="17">
    <location>
        <begin position="117"/>
        <end position="136"/>
    </location>
</feature>
<name>A0ABU8HA41_9BACI</name>
<proteinExistence type="inferred from homology"/>
<dbReference type="InterPro" id="IPR001182">
    <property type="entry name" value="FtsW/RodA"/>
</dbReference>
<dbReference type="Pfam" id="PF01098">
    <property type="entry name" value="FTSW_RODA_SPOVE"/>
    <property type="match status" value="1"/>
</dbReference>
<protein>
    <recommendedName>
        <fullName evidence="12">Probable peptidoglycan glycosyltransferase FtsW</fullName>
        <ecNumber evidence="14">2.4.99.28</ecNumber>
    </recommendedName>
    <alternativeName>
        <fullName evidence="13">Cell division protein FtsW</fullName>
    </alternativeName>
    <alternativeName>
        <fullName evidence="10">Cell wall polymerase</fullName>
    </alternativeName>
    <alternativeName>
        <fullName evidence="9">Peptidoglycan polymerase</fullName>
    </alternativeName>
</protein>
<keyword evidence="3" id="KW-0808">Transferase</keyword>
<evidence type="ECO:0000256" key="8">
    <source>
        <dbReference type="ARBA" id="ARBA00023136"/>
    </source>
</evidence>
<gene>
    <name evidence="18" type="ORF">WAK64_02960</name>
</gene>
<evidence type="ECO:0000256" key="5">
    <source>
        <dbReference type="ARBA" id="ARBA00022960"/>
    </source>
</evidence>
<dbReference type="PANTHER" id="PTHR30474:SF2">
    <property type="entry name" value="PEPTIDOGLYCAN GLYCOSYLTRANSFERASE FTSW-RELATED"/>
    <property type="match status" value="1"/>
</dbReference>
<accession>A0ABU8HA41</accession>
<comment type="subcellular location">
    <subcellularLocation>
        <location evidence="1">Membrane</location>
        <topology evidence="1">Multi-pass membrane protein</topology>
    </subcellularLocation>
</comment>
<evidence type="ECO:0000256" key="17">
    <source>
        <dbReference type="SAM" id="Phobius"/>
    </source>
</evidence>
<evidence type="ECO:0000256" key="13">
    <source>
        <dbReference type="ARBA" id="ARBA00041418"/>
    </source>
</evidence>
<feature type="transmembrane region" description="Helical" evidence="17">
    <location>
        <begin position="12"/>
        <end position="32"/>
    </location>
</feature>
<evidence type="ECO:0000256" key="7">
    <source>
        <dbReference type="ARBA" id="ARBA00022989"/>
    </source>
</evidence>
<keyword evidence="2" id="KW-0328">Glycosyltransferase</keyword>
<feature type="transmembrane region" description="Helical" evidence="17">
    <location>
        <begin position="316"/>
        <end position="335"/>
    </location>
</feature>
<evidence type="ECO:0000256" key="14">
    <source>
        <dbReference type="ARBA" id="ARBA00044770"/>
    </source>
</evidence>
<feature type="transmembrane region" description="Helical" evidence="17">
    <location>
        <begin position="148"/>
        <end position="165"/>
    </location>
</feature>
<evidence type="ECO:0000256" key="1">
    <source>
        <dbReference type="ARBA" id="ARBA00004141"/>
    </source>
</evidence>
<evidence type="ECO:0000256" key="4">
    <source>
        <dbReference type="ARBA" id="ARBA00022692"/>
    </source>
</evidence>
<keyword evidence="7 17" id="KW-1133">Transmembrane helix</keyword>
<dbReference type="EC" id="2.4.99.28" evidence="14"/>
<evidence type="ECO:0000313" key="19">
    <source>
        <dbReference type="Proteomes" id="UP001312865"/>
    </source>
</evidence>
<keyword evidence="5" id="KW-0133">Cell shape</keyword>
<evidence type="ECO:0000256" key="12">
    <source>
        <dbReference type="ARBA" id="ARBA00041185"/>
    </source>
</evidence>
<dbReference type="RefSeq" id="WP_336585453.1">
    <property type="nucleotide sequence ID" value="NZ_JBBAXC010000002.1"/>
</dbReference>
<feature type="transmembrane region" description="Helical" evidence="17">
    <location>
        <begin position="355"/>
        <end position="378"/>
    </location>
</feature>
<evidence type="ECO:0000256" key="2">
    <source>
        <dbReference type="ARBA" id="ARBA00022676"/>
    </source>
</evidence>
<keyword evidence="4 17" id="KW-0812">Transmembrane</keyword>
<dbReference type="PANTHER" id="PTHR30474">
    <property type="entry name" value="CELL CYCLE PROTEIN"/>
    <property type="match status" value="1"/>
</dbReference>
<keyword evidence="8 17" id="KW-0472">Membrane</keyword>
<feature type="transmembrane region" description="Helical" evidence="17">
    <location>
        <begin position="278"/>
        <end position="304"/>
    </location>
</feature>
<evidence type="ECO:0000256" key="15">
    <source>
        <dbReference type="ARBA" id="ARBA00049902"/>
    </source>
</evidence>
<feature type="transmembrane region" description="Helical" evidence="17">
    <location>
        <begin position="171"/>
        <end position="189"/>
    </location>
</feature>